<dbReference type="EMBL" id="CP004144">
    <property type="protein sequence ID" value="AGF97923.1"/>
    <property type="molecule type" value="Genomic_DNA"/>
</dbReference>
<protein>
    <submittedName>
        <fullName evidence="1">Uncharacterized protein</fullName>
    </submittedName>
</protein>
<dbReference type="AlphaFoldDB" id="M1QCG6"/>
<reference evidence="1 2" key="1">
    <citation type="journal article" date="2013" name="Genome Announc.">
        <title>Complete Genome of a Methanosarcina mazei Strain Isolated from Sediment Samples from an Amazonian Flooded Area.</title>
        <authorList>
            <person name="Assis das Gracas D."/>
            <person name="Thiago Juca Ramos R."/>
            <person name="Vieira Araujo A.C."/>
            <person name="Zahlouth R."/>
            <person name="Ribeiro Carneiro A."/>
            <person name="Souza Lopes T."/>
            <person name="Azevedo Barauna R."/>
            <person name="Azevedo V."/>
            <person name="Cruz Schneider M.P."/>
            <person name="Pellizari V.H."/>
            <person name="Silva A."/>
        </authorList>
    </citation>
    <scope>NUCLEOTIDE SEQUENCE [LARGE SCALE GENOMIC DNA]</scope>
    <source>
        <strain evidence="1 2">Tuc01</strain>
    </source>
</reference>
<proteinExistence type="predicted"/>
<name>M1QCG6_METMZ</name>
<dbReference type="HOGENOM" id="CLU_3338473_0_0_2"/>
<accession>M1QCG6</accession>
<dbReference type="BioCyc" id="MMAZ1236903:G139K-2507-MONOMER"/>
<evidence type="ECO:0000313" key="1">
    <source>
        <dbReference type="EMBL" id="AGF97923.1"/>
    </source>
</evidence>
<dbReference type="KEGG" id="mmaz:MmTuc01_2625"/>
<evidence type="ECO:0000313" key="2">
    <source>
        <dbReference type="Proteomes" id="UP000011718"/>
    </source>
</evidence>
<organism evidence="1 2">
    <name type="scientific">Methanosarcina mazei Tuc01</name>
    <dbReference type="NCBI Taxonomy" id="1236903"/>
    <lineage>
        <taxon>Archaea</taxon>
        <taxon>Methanobacteriati</taxon>
        <taxon>Methanobacteriota</taxon>
        <taxon>Stenosarchaea group</taxon>
        <taxon>Methanomicrobia</taxon>
        <taxon>Methanosarcinales</taxon>
        <taxon>Methanosarcinaceae</taxon>
        <taxon>Methanosarcina</taxon>
    </lineage>
</organism>
<sequence>MKSRLKEKEDRKEMPPKLEKLPKIIILSSSPKIPALK</sequence>
<dbReference type="Proteomes" id="UP000011718">
    <property type="component" value="Chromosome"/>
</dbReference>
<gene>
    <name evidence="1" type="ORF">MmTuc01_2625</name>
</gene>